<feature type="non-terminal residue" evidence="2">
    <location>
        <position position="87"/>
    </location>
</feature>
<feature type="region of interest" description="Disordered" evidence="1">
    <location>
        <begin position="1"/>
        <end position="48"/>
    </location>
</feature>
<keyword evidence="3" id="KW-1185">Reference proteome</keyword>
<comment type="caution">
    <text evidence="2">The sequence shown here is derived from an EMBL/GenBank/DDBJ whole genome shotgun (WGS) entry which is preliminary data.</text>
</comment>
<proteinExistence type="predicted"/>
<sequence length="87" mass="9134">MEHAPSEGQLRSFSTSSVLPPFPPSTSSTASTSASSSHSRNSITETLKEHRWSKGLKLNWMPSFNSGRSGSGLEGAIPAPSPMVSSS</sequence>
<dbReference type="AlphaFoldDB" id="A0A9P6Q2B3"/>
<name>A0A9P6Q2B3_9FUNG</name>
<dbReference type="Proteomes" id="UP000726737">
    <property type="component" value="Unassembled WGS sequence"/>
</dbReference>
<evidence type="ECO:0000256" key="1">
    <source>
        <dbReference type="SAM" id="MobiDB-lite"/>
    </source>
</evidence>
<dbReference type="EMBL" id="JAAAJA010000197">
    <property type="protein sequence ID" value="KAG0259078.1"/>
    <property type="molecule type" value="Genomic_DNA"/>
</dbReference>
<protein>
    <submittedName>
        <fullName evidence="2">Uncharacterized protein</fullName>
    </submittedName>
</protein>
<evidence type="ECO:0000313" key="3">
    <source>
        <dbReference type="Proteomes" id="UP000726737"/>
    </source>
</evidence>
<feature type="region of interest" description="Disordered" evidence="1">
    <location>
        <begin position="63"/>
        <end position="87"/>
    </location>
</feature>
<reference evidence="2" key="1">
    <citation type="journal article" date="2020" name="Fungal Divers.">
        <title>Resolving the Mortierellaceae phylogeny through synthesis of multi-gene phylogenetics and phylogenomics.</title>
        <authorList>
            <person name="Vandepol N."/>
            <person name="Liber J."/>
            <person name="Desiro A."/>
            <person name="Na H."/>
            <person name="Kennedy M."/>
            <person name="Barry K."/>
            <person name="Grigoriev I.V."/>
            <person name="Miller A.N."/>
            <person name="O'Donnell K."/>
            <person name="Stajich J.E."/>
            <person name="Bonito G."/>
        </authorList>
    </citation>
    <scope>NUCLEOTIDE SEQUENCE</scope>
    <source>
        <strain evidence="2">KOD948</strain>
    </source>
</reference>
<gene>
    <name evidence="2" type="ORF">BG011_002858</name>
</gene>
<evidence type="ECO:0000313" key="2">
    <source>
        <dbReference type="EMBL" id="KAG0259078.1"/>
    </source>
</evidence>
<feature type="compositionally biased region" description="Low complexity" evidence="1">
    <location>
        <begin position="12"/>
        <end position="39"/>
    </location>
</feature>
<dbReference type="OrthoDB" id="2448969at2759"/>
<accession>A0A9P6Q2B3</accession>
<organism evidence="2 3">
    <name type="scientific">Mortierella polycephala</name>
    <dbReference type="NCBI Taxonomy" id="41804"/>
    <lineage>
        <taxon>Eukaryota</taxon>
        <taxon>Fungi</taxon>
        <taxon>Fungi incertae sedis</taxon>
        <taxon>Mucoromycota</taxon>
        <taxon>Mortierellomycotina</taxon>
        <taxon>Mortierellomycetes</taxon>
        <taxon>Mortierellales</taxon>
        <taxon>Mortierellaceae</taxon>
        <taxon>Mortierella</taxon>
    </lineage>
</organism>